<name>A0A6P3WUM2_DINQU</name>
<evidence type="ECO:0000313" key="12">
    <source>
        <dbReference type="RefSeq" id="XP_014469765.1"/>
    </source>
</evidence>
<dbReference type="AlphaFoldDB" id="A0A6P3WUM2"/>
<feature type="transmembrane region" description="Helical" evidence="10">
    <location>
        <begin position="34"/>
        <end position="63"/>
    </location>
</feature>
<keyword evidence="6 10" id="KW-1133">Transmembrane helix</keyword>
<dbReference type="GeneID" id="106741878"/>
<keyword evidence="3" id="KW-0716">Sensory transduction</keyword>
<dbReference type="InterPro" id="IPR004117">
    <property type="entry name" value="7tm6_olfct_rcpt"/>
</dbReference>
<evidence type="ECO:0000256" key="5">
    <source>
        <dbReference type="ARBA" id="ARBA00022725"/>
    </source>
</evidence>
<evidence type="ECO:0000256" key="8">
    <source>
        <dbReference type="ARBA" id="ARBA00023170"/>
    </source>
</evidence>
<comment type="subcellular location">
    <subcellularLocation>
        <location evidence="1">Cell membrane</location>
        <topology evidence="1">Multi-pass membrane protein</topology>
    </subcellularLocation>
</comment>
<evidence type="ECO:0000256" key="6">
    <source>
        <dbReference type="ARBA" id="ARBA00022989"/>
    </source>
</evidence>
<keyword evidence="7 10" id="KW-0472">Membrane</keyword>
<dbReference type="OrthoDB" id="6604226at2759"/>
<evidence type="ECO:0000256" key="3">
    <source>
        <dbReference type="ARBA" id="ARBA00022606"/>
    </source>
</evidence>
<dbReference type="GO" id="GO:0005886">
    <property type="term" value="C:plasma membrane"/>
    <property type="evidence" value="ECO:0007669"/>
    <property type="project" value="UniProtKB-SubCell"/>
</dbReference>
<dbReference type="GO" id="GO:0004984">
    <property type="term" value="F:olfactory receptor activity"/>
    <property type="evidence" value="ECO:0007669"/>
    <property type="project" value="InterPro"/>
</dbReference>
<evidence type="ECO:0000256" key="10">
    <source>
        <dbReference type="SAM" id="Phobius"/>
    </source>
</evidence>
<dbReference type="PANTHER" id="PTHR21137">
    <property type="entry name" value="ODORANT RECEPTOR"/>
    <property type="match status" value="1"/>
</dbReference>
<evidence type="ECO:0000313" key="11">
    <source>
        <dbReference type="Proteomes" id="UP000515204"/>
    </source>
</evidence>
<dbReference type="Pfam" id="PF02949">
    <property type="entry name" value="7tm_6"/>
    <property type="match status" value="1"/>
</dbReference>
<feature type="transmembrane region" description="Helical" evidence="10">
    <location>
        <begin position="108"/>
        <end position="128"/>
    </location>
</feature>
<dbReference type="GO" id="GO:0007165">
    <property type="term" value="P:signal transduction"/>
    <property type="evidence" value="ECO:0007669"/>
    <property type="project" value="UniProtKB-KW"/>
</dbReference>
<proteinExistence type="predicted"/>
<evidence type="ECO:0000256" key="1">
    <source>
        <dbReference type="ARBA" id="ARBA00004651"/>
    </source>
</evidence>
<evidence type="ECO:0000256" key="4">
    <source>
        <dbReference type="ARBA" id="ARBA00022692"/>
    </source>
</evidence>
<reference evidence="12" key="1">
    <citation type="submission" date="2025-08" db="UniProtKB">
        <authorList>
            <consortium name="RefSeq"/>
        </authorList>
    </citation>
    <scope>IDENTIFICATION</scope>
</reference>
<dbReference type="PANTHER" id="PTHR21137:SF35">
    <property type="entry name" value="ODORANT RECEPTOR 19A-RELATED"/>
    <property type="match status" value="1"/>
</dbReference>
<dbReference type="Proteomes" id="UP000515204">
    <property type="component" value="Unplaced"/>
</dbReference>
<accession>A0A6P3WUM2</accession>
<keyword evidence="8" id="KW-0675">Receptor</keyword>
<evidence type="ECO:0000256" key="2">
    <source>
        <dbReference type="ARBA" id="ARBA00022475"/>
    </source>
</evidence>
<dbReference type="KEGG" id="dqu:106741878"/>
<organism evidence="11 12">
    <name type="scientific">Dinoponera quadriceps</name>
    <name type="common">South American ant</name>
    <dbReference type="NCBI Taxonomy" id="609295"/>
    <lineage>
        <taxon>Eukaryota</taxon>
        <taxon>Metazoa</taxon>
        <taxon>Ecdysozoa</taxon>
        <taxon>Arthropoda</taxon>
        <taxon>Hexapoda</taxon>
        <taxon>Insecta</taxon>
        <taxon>Pterygota</taxon>
        <taxon>Neoptera</taxon>
        <taxon>Endopterygota</taxon>
        <taxon>Hymenoptera</taxon>
        <taxon>Apocrita</taxon>
        <taxon>Aculeata</taxon>
        <taxon>Formicoidea</taxon>
        <taxon>Formicidae</taxon>
        <taxon>Ponerinae</taxon>
        <taxon>Ponerini</taxon>
        <taxon>Dinoponera</taxon>
    </lineage>
</organism>
<evidence type="ECO:0000256" key="7">
    <source>
        <dbReference type="ARBA" id="ARBA00023136"/>
    </source>
</evidence>
<protein>
    <submittedName>
        <fullName evidence="12">Odorant receptor 4-like</fullName>
    </submittedName>
</protein>
<keyword evidence="4 10" id="KW-0812">Transmembrane</keyword>
<evidence type="ECO:0000256" key="9">
    <source>
        <dbReference type="ARBA" id="ARBA00023224"/>
    </source>
</evidence>
<feature type="transmembrane region" description="Helical" evidence="10">
    <location>
        <begin position="198"/>
        <end position="215"/>
    </location>
</feature>
<keyword evidence="2" id="KW-1003">Cell membrane</keyword>
<keyword evidence="5" id="KW-0552">Olfaction</keyword>
<gene>
    <name evidence="12" type="primary">LOC106741878</name>
</gene>
<keyword evidence="9" id="KW-0807">Transducer</keyword>
<keyword evidence="11" id="KW-1185">Reference proteome</keyword>
<dbReference type="GO" id="GO:0005549">
    <property type="term" value="F:odorant binding"/>
    <property type="evidence" value="ECO:0007669"/>
    <property type="project" value="InterPro"/>
</dbReference>
<dbReference type="RefSeq" id="XP_014469765.1">
    <property type="nucleotide sequence ID" value="XM_014614279.1"/>
</dbReference>
<sequence>MAGVTVTFAPLFLPMEFPVEVWYPFSTEPLLRKFIVYVMEIFVIAHTVFCLGVDVMIAVLLFYTTARLEMLTFEIQRAINETHVISCIQKHQEITRFISETQKAIQYLLFKTNLTMGFTVISGCFPILYIQSHILIPQFLSMIMAALQRMYITAWPADDLKEVSIQLALSAYSASWIGKSPKMKSDIFIMLQRSQKPLLISMGGLLPALTLEYYANFLTTVLSYFMTMRAAIST</sequence>